<evidence type="ECO:0000259" key="2">
    <source>
        <dbReference type="Pfam" id="PF01326"/>
    </source>
</evidence>
<comment type="caution">
    <text evidence="3">The sequence shown here is derived from an EMBL/GenBank/DDBJ whole genome shotgun (WGS) entry which is preliminary data.</text>
</comment>
<dbReference type="SUPFAM" id="SSF56059">
    <property type="entry name" value="Glutathione synthetase ATP-binding domain-like"/>
    <property type="match status" value="1"/>
</dbReference>
<gene>
    <name evidence="3" type="ORF">GCM10010412_015270</name>
</gene>
<dbReference type="InterPro" id="IPR013815">
    <property type="entry name" value="ATP_grasp_subdomain_1"/>
</dbReference>
<keyword evidence="4" id="KW-1185">Reference proteome</keyword>
<evidence type="ECO:0000256" key="1">
    <source>
        <dbReference type="SAM" id="MobiDB-lite"/>
    </source>
</evidence>
<sequence>MRVLPLDDTAAALETVGGKGASLARLARAGLPVPDGFHITTDAYREFVAPFRDRTATASGSTASEERSRLCQVGDDGHAPRSGCRA</sequence>
<dbReference type="Gene3D" id="3.30.1490.20">
    <property type="entry name" value="ATP-grasp fold, A domain"/>
    <property type="match status" value="1"/>
</dbReference>
<dbReference type="EMBL" id="BAAATE010000003">
    <property type="protein sequence ID" value="GAA2649844.1"/>
    <property type="molecule type" value="Genomic_DNA"/>
</dbReference>
<dbReference type="Proteomes" id="UP001501666">
    <property type="component" value="Unassembled WGS sequence"/>
</dbReference>
<accession>A0ABN3RE17</accession>
<feature type="compositionally biased region" description="Basic and acidic residues" evidence="1">
    <location>
        <begin position="64"/>
        <end position="79"/>
    </location>
</feature>
<protein>
    <recommendedName>
        <fullName evidence="2">Pyruvate phosphate dikinase AMP/ATP-binding domain-containing protein</fullName>
    </recommendedName>
</protein>
<name>A0ABN3RE17_9ACTN</name>
<evidence type="ECO:0000313" key="4">
    <source>
        <dbReference type="Proteomes" id="UP001501666"/>
    </source>
</evidence>
<organism evidence="3 4">
    <name type="scientific">Nonomuraea recticatena</name>
    <dbReference type="NCBI Taxonomy" id="46178"/>
    <lineage>
        <taxon>Bacteria</taxon>
        <taxon>Bacillati</taxon>
        <taxon>Actinomycetota</taxon>
        <taxon>Actinomycetes</taxon>
        <taxon>Streptosporangiales</taxon>
        <taxon>Streptosporangiaceae</taxon>
        <taxon>Nonomuraea</taxon>
    </lineage>
</organism>
<feature type="region of interest" description="Disordered" evidence="1">
    <location>
        <begin position="56"/>
        <end position="86"/>
    </location>
</feature>
<proteinExistence type="predicted"/>
<reference evidence="3 4" key="1">
    <citation type="journal article" date="2019" name="Int. J. Syst. Evol. Microbiol.">
        <title>The Global Catalogue of Microorganisms (GCM) 10K type strain sequencing project: providing services to taxonomists for standard genome sequencing and annotation.</title>
        <authorList>
            <consortium name="The Broad Institute Genomics Platform"/>
            <consortium name="The Broad Institute Genome Sequencing Center for Infectious Disease"/>
            <person name="Wu L."/>
            <person name="Ma J."/>
        </authorList>
    </citation>
    <scope>NUCLEOTIDE SEQUENCE [LARGE SCALE GENOMIC DNA]</scope>
    <source>
        <strain evidence="3 4">JCM 6835</strain>
    </source>
</reference>
<dbReference type="InterPro" id="IPR002192">
    <property type="entry name" value="PPDK_AMP/ATP-bd"/>
</dbReference>
<dbReference type="RefSeq" id="WP_346144471.1">
    <property type="nucleotide sequence ID" value="NZ_BAAATE010000003.1"/>
</dbReference>
<dbReference type="Pfam" id="PF01326">
    <property type="entry name" value="PPDK_N"/>
    <property type="match status" value="1"/>
</dbReference>
<feature type="domain" description="Pyruvate phosphate dikinase AMP/ATP-binding" evidence="2">
    <location>
        <begin position="14"/>
        <end position="49"/>
    </location>
</feature>
<evidence type="ECO:0000313" key="3">
    <source>
        <dbReference type="EMBL" id="GAA2649844.1"/>
    </source>
</evidence>